<dbReference type="PANTHER" id="PTHR33744:SF1">
    <property type="entry name" value="DNA-BINDING TRANSCRIPTIONAL ACTIVATOR ADER"/>
    <property type="match status" value="1"/>
</dbReference>
<dbReference type="Pfam" id="PF14361">
    <property type="entry name" value="RsbRD_N"/>
    <property type="match status" value="1"/>
</dbReference>
<evidence type="ECO:0000313" key="6">
    <source>
        <dbReference type="Proteomes" id="UP000619260"/>
    </source>
</evidence>
<dbReference type="InterPro" id="IPR051448">
    <property type="entry name" value="CdaR-like_regulators"/>
</dbReference>
<proteinExistence type="inferred from homology"/>
<dbReference type="AlphaFoldDB" id="A0A8J3YE42"/>
<reference evidence="5" key="1">
    <citation type="submission" date="2021-01" db="EMBL/GenBank/DDBJ databases">
        <title>Whole genome shotgun sequence of Virgisporangium aliadipatigenens NBRC 105644.</title>
        <authorList>
            <person name="Komaki H."/>
            <person name="Tamura T."/>
        </authorList>
    </citation>
    <scope>NUCLEOTIDE SEQUENCE</scope>
    <source>
        <strain evidence="5">NBRC 105644</strain>
    </source>
</reference>
<feature type="domain" description="PucR C-terminal helix-turn-helix" evidence="2">
    <location>
        <begin position="328"/>
        <end position="385"/>
    </location>
</feature>
<dbReference type="InterPro" id="IPR042070">
    <property type="entry name" value="PucR_C-HTH_sf"/>
</dbReference>
<dbReference type="RefSeq" id="WP_203897031.1">
    <property type="nucleotide sequence ID" value="NZ_BOPF01000002.1"/>
</dbReference>
<accession>A0A8J3YE42</accession>
<dbReference type="EMBL" id="BOPF01000002">
    <property type="protein sequence ID" value="GIJ43454.1"/>
    <property type="molecule type" value="Genomic_DNA"/>
</dbReference>
<comment type="caution">
    <text evidence="5">The sequence shown here is derived from an EMBL/GenBank/DDBJ whole genome shotgun (WGS) entry which is preliminary data.</text>
</comment>
<dbReference type="Proteomes" id="UP000619260">
    <property type="component" value="Unassembled WGS sequence"/>
</dbReference>
<dbReference type="InterPro" id="IPR025751">
    <property type="entry name" value="RsbRD_N_dom"/>
</dbReference>
<gene>
    <name evidence="5" type="ORF">Val02_03400</name>
</gene>
<comment type="similarity">
    <text evidence="1">Belongs to the CdaR family.</text>
</comment>
<feature type="domain" description="RsbT co-antagonist protein RsbRD N-terminal" evidence="3">
    <location>
        <begin position="28"/>
        <end position="128"/>
    </location>
</feature>
<dbReference type="Pfam" id="PF13556">
    <property type="entry name" value="HTH_30"/>
    <property type="match status" value="1"/>
</dbReference>
<evidence type="ECO:0000313" key="5">
    <source>
        <dbReference type="EMBL" id="GIJ43454.1"/>
    </source>
</evidence>
<protein>
    <recommendedName>
        <fullName evidence="7">PucR family transcriptional regulator</fullName>
    </recommendedName>
</protein>
<dbReference type="PANTHER" id="PTHR33744">
    <property type="entry name" value="CARBOHYDRATE DIACID REGULATOR"/>
    <property type="match status" value="1"/>
</dbReference>
<organism evidence="5 6">
    <name type="scientific">Virgisporangium aliadipatigenens</name>
    <dbReference type="NCBI Taxonomy" id="741659"/>
    <lineage>
        <taxon>Bacteria</taxon>
        <taxon>Bacillati</taxon>
        <taxon>Actinomycetota</taxon>
        <taxon>Actinomycetes</taxon>
        <taxon>Micromonosporales</taxon>
        <taxon>Micromonosporaceae</taxon>
        <taxon>Virgisporangium</taxon>
    </lineage>
</organism>
<evidence type="ECO:0008006" key="7">
    <source>
        <dbReference type="Google" id="ProtNLM"/>
    </source>
</evidence>
<dbReference type="InterPro" id="IPR025736">
    <property type="entry name" value="PucR_C-HTH_dom"/>
</dbReference>
<dbReference type="Pfam" id="PF17853">
    <property type="entry name" value="GGDEF_2"/>
    <property type="match status" value="1"/>
</dbReference>
<keyword evidence="6" id="KW-1185">Reference proteome</keyword>
<evidence type="ECO:0000259" key="3">
    <source>
        <dbReference type="Pfam" id="PF14361"/>
    </source>
</evidence>
<dbReference type="Gene3D" id="1.10.10.2840">
    <property type="entry name" value="PucR C-terminal helix-turn-helix domain"/>
    <property type="match status" value="1"/>
</dbReference>
<evidence type="ECO:0000259" key="4">
    <source>
        <dbReference type="Pfam" id="PF17853"/>
    </source>
</evidence>
<sequence>MGVDRDLERVSRAAARDAGGIDHLLLGGFLPAVIAATATGRRLRRTELDECVATGRRAAGQGIALRALVDLYLSAAWRLWRDVPDVGSGDADQLRAAALSVLRAADDGVAALVEGYQLAIADLNRLHESAKREVLDSLLTGGQQAVEAAGPAADLGLVLSGPVSVLVARMAEGFVHASRDALPARVERALQGRYGDAQPLVQLRGDESGTELVCVFAAPDPEAVEHVRTAVAAEVDAYVAGNPTRPAGKGWQGAVSSPRTGAAAVRASYEEADYALDIADRLRLDDPVVDAADLAVYRVLLRDRPAVHDLINSTLTPLLNARGGAVQLLDTLHAYYASGCVATETAARLHLSVRAVTYRLARVEQLIGRDPADPAHRFALQAAVTAAKLLDWPGTPLEG</sequence>
<dbReference type="InterPro" id="IPR041522">
    <property type="entry name" value="CdaR_GGDEF"/>
</dbReference>
<name>A0A8J3YE42_9ACTN</name>
<evidence type="ECO:0000256" key="1">
    <source>
        <dbReference type="ARBA" id="ARBA00006754"/>
    </source>
</evidence>
<evidence type="ECO:0000259" key="2">
    <source>
        <dbReference type="Pfam" id="PF13556"/>
    </source>
</evidence>
<feature type="domain" description="CdaR GGDEF-like" evidence="4">
    <location>
        <begin position="147"/>
        <end position="278"/>
    </location>
</feature>